<dbReference type="PANTHER" id="PTHR21198:SF2">
    <property type="entry name" value="GLUTAMATE RACEMASE"/>
    <property type="match status" value="1"/>
</dbReference>
<evidence type="ECO:0000256" key="1">
    <source>
        <dbReference type="ARBA" id="ARBA00001602"/>
    </source>
</evidence>
<keyword evidence="9" id="KW-1185">Reference proteome</keyword>
<evidence type="ECO:0000256" key="4">
    <source>
        <dbReference type="ARBA" id="ARBA00022984"/>
    </source>
</evidence>
<feature type="binding site" evidence="7">
    <location>
        <begin position="75"/>
        <end position="76"/>
    </location>
    <ligand>
        <name>substrate</name>
    </ligand>
</feature>
<evidence type="ECO:0000256" key="3">
    <source>
        <dbReference type="ARBA" id="ARBA00022960"/>
    </source>
</evidence>
<dbReference type="HAMAP" id="MF_00258">
    <property type="entry name" value="Glu_racemase"/>
    <property type="match status" value="1"/>
</dbReference>
<feature type="binding site" evidence="7">
    <location>
        <begin position="185"/>
        <end position="186"/>
    </location>
    <ligand>
        <name>substrate</name>
    </ligand>
</feature>
<gene>
    <name evidence="7 8" type="primary">murI</name>
    <name evidence="8" type="ORF">QPM17_05295</name>
</gene>
<sequence length="282" mass="30143">MKTPRVLVFDSGVGGLSIAACIHQQLPAVKLLYLADNAGFPYGNQPESVVVERSQSLISAAIDEFPCDIIVVACNTASTVVLPHLRAMTSIPVIGVVPAIKPAVAISTNRRIGVLATPATVRRSYLMDLIREFADGCTVERLGHPDLVYWIERLVTGVPIPEESLSRALQPFRDAGVDTVVLGCTHYPLISDLLRVHLPGVKHWVDSGDAIARRTAWLLEEQGYSVDSLKHPFNAAPLETTLFTGKAPSGLGSYLGRLGLGSAEIRGYWPAAVEGVTAAGSV</sequence>
<proteinExistence type="inferred from homology"/>
<dbReference type="InterPro" id="IPR015942">
    <property type="entry name" value="Asp/Glu/hydantoin_racemase"/>
</dbReference>
<dbReference type="PANTHER" id="PTHR21198">
    <property type="entry name" value="GLUTAMATE RACEMASE"/>
    <property type="match status" value="1"/>
</dbReference>
<dbReference type="PROSITE" id="PS51257">
    <property type="entry name" value="PROKAR_LIPOPROTEIN"/>
    <property type="match status" value="1"/>
</dbReference>
<organism evidence="8 9">
    <name type="scientific">Marinobacter azerbaijanicus</name>
    <dbReference type="NCBI Taxonomy" id="3050455"/>
    <lineage>
        <taxon>Bacteria</taxon>
        <taxon>Pseudomonadati</taxon>
        <taxon>Pseudomonadota</taxon>
        <taxon>Gammaproteobacteria</taxon>
        <taxon>Pseudomonadales</taxon>
        <taxon>Marinobacteraceae</taxon>
        <taxon>Marinobacter</taxon>
    </lineage>
</organism>
<dbReference type="PROSITE" id="PS00923">
    <property type="entry name" value="ASP_GLU_RACEMASE_1"/>
    <property type="match status" value="1"/>
</dbReference>
<keyword evidence="6 7" id="KW-0961">Cell wall biogenesis/degradation</keyword>
<dbReference type="NCBIfam" id="TIGR00067">
    <property type="entry name" value="glut_race"/>
    <property type="match status" value="1"/>
</dbReference>
<reference evidence="8 9" key="1">
    <citation type="submission" date="2023-06" db="EMBL/GenBank/DDBJ databases">
        <title>Marinobacter azerbaijanicus a moderately halophilic, isolated from Urmia Lake in Azerbaijan region of Iran.</title>
        <authorList>
            <person name="Sanchez-Porro C."/>
            <person name="Aghdam E.M."/>
            <person name="Saheb S.M."/>
            <person name="Tarhriz V."/>
            <person name="Kazemi E."/>
            <person name="Ammozegar M.A."/>
            <person name="Ventosa A."/>
            <person name="Hejazi M.S."/>
        </authorList>
    </citation>
    <scope>NUCLEOTIDE SEQUENCE [LARGE SCALE GENOMIC DNA]</scope>
    <source>
        <strain evidence="8 9">TBZ242</strain>
    </source>
</reference>
<dbReference type="RefSeq" id="WP_285389392.1">
    <property type="nucleotide sequence ID" value="NZ_JASSVS010000002.1"/>
</dbReference>
<dbReference type="EC" id="5.1.1.3" evidence="2 7"/>
<evidence type="ECO:0000256" key="5">
    <source>
        <dbReference type="ARBA" id="ARBA00023235"/>
    </source>
</evidence>
<dbReference type="EMBL" id="JASSVS010000002">
    <property type="protein sequence ID" value="MDL0430529.1"/>
    <property type="molecule type" value="Genomic_DNA"/>
</dbReference>
<evidence type="ECO:0000313" key="8">
    <source>
        <dbReference type="EMBL" id="MDL0430529.1"/>
    </source>
</evidence>
<dbReference type="Gene3D" id="3.40.50.1860">
    <property type="match status" value="2"/>
</dbReference>
<dbReference type="Proteomes" id="UP001227964">
    <property type="component" value="Unassembled WGS sequence"/>
</dbReference>
<dbReference type="InterPro" id="IPR004391">
    <property type="entry name" value="Glu_race"/>
</dbReference>
<evidence type="ECO:0000313" key="9">
    <source>
        <dbReference type="Proteomes" id="UP001227964"/>
    </source>
</evidence>
<feature type="active site" description="Proton donor/acceptor" evidence="7">
    <location>
        <position position="74"/>
    </location>
</feature>
<comment type="similarity">
    <text evidence="7">Belongs to the aspartate/glutamate racemases family.</text>
</comment>
<comment type="pathway">
    <text evidence="7">Cell wall biogenesis; peptidoglycan biosynthesis.</text>
</comment>
<dbReference type="InterPro" id="IPR033134">
    <property type="entry name" value="Asp/Glu_racemase_AS_2"/>
</dbReference>
<keyword evidence="4 7" id="KW-0573">Peptidoglycan synthesis</keyword>
<comment type="catalytic activity">
    <reaction evidence="1 7">
        <text>L-glutamate = D-glutamate</text>
        <dbReference type="Rhea" id="RHEA:12813"/>
        <dbReference type="ChEBI" id="CHEBI:29985"/>
        <dbReference type="ChEBI" id="CHEBI:29986"/>
        <dbReference type="EC" id="5.1.1.3"/>
    </reaction>
</comment>
<evidence type="ECO:0000256" key="6">
    <source>
        <dbReference type="ARBA" id="ARBA00023316"/>
    </source>
</evidence>
<feature type="active site" description="Proton donor/acceptor" evidence="7">
    <location>
        <position position="184"/>
    </location>
</feature>
<feature type="binding site" evidence="7">
    <location>
        <begin position="42"/>
        <end position="43"/>
    </location>
    <ligand>
        <name>substrate</name>
    </ligand>
</feature>
<dbReference type="PROSITE" id="PS00924">
    <property type="entry name" value="ASP_GLU_RACEMASE_2"/>
    <property type="match status" value="1"/>
</dbReference>
<dbReference type="GO" id="GO:0008881">
    <property type="term" value="F:glutamate racemase activity"/>
    <property type="evidence" value="ECO:0007669"/>
    <property type="project" value="UniProtKB-EC"/>
</dbReference>
<protein>
    <recommendedName>
        <fullName evidence="2 7">Glutamate racemase</fullName>
        <ecNumber evidence="2 7">5.1.1.3</ecNumber>
    </recommendedName>
</protein>
<evidence type="ECO:0000256" key="7">
    <source>
        <dbReference type="HAMAP-Rule" id="MF_00258"/>
    </source>
</evidence>
<keyword evidence="3 7" id="KW-0133">Cell shape</keyword>
<dbReference type="InterPro" id="IPR018187">
    <property type="entry name" value="Asp/Glu_racemase_AS_1"/>
</dbReference>
<dbReference type="Pfam" id="PF01177">
    <property type="entry name" value="Asp_Glu_race"/>
    <property type="match status" value="1"/>
</dbReference>
<comment type="function">
    <text evidence="7">Provides the (R)-glutamate required for cell wall biosynthesis.</text>
</comment>
<evidence type="ECO:0000256" key="2">
    <source>
        <dbReference type="ARBA" id="ARBA00013090"/>
    </source>
</evidence>
<comment type="caution">
    <text evidence="8">The sequence shown here is derived from an EMBL/GenBank/DDBJ whole genome shotgun (WGS) entry which is preliminary data.</text>
</comment>
<dbReference type="InterPro" id="IPR001920">
    <property type="entry name" value="Asp/Glu_race"/>
</dbReference>
<feature type="binding site" evidence="7">
    <location>
        <begin position="10"/>
        <end position="11"/>
    </location>
    <ligand>
        <name>substrate</name>
    </ligand>
</feature>
<name>A0ABT7IBN4_9GAMM</name>
<dbReference type="SUPFAM" id="SSF53681">
    <property type="entry name" value="Aspartate/glutamate racemase"/>
    <property type="match status" value="2"/>
</dbReference>
<keyword evidence="5 7" id="KW-0413">Isomerase</keyword>
<accession>A0ABT7IBN4</accession>